<sequence>MINGSVFRRRPTAVDSQLQTTPDPELKLPKTSSLVIIIISNLLLQVSFFIIVSSSNAYIEHLGGTSVLSGVTLGIPTVFAGLVLLPMMKYDRGMYMLSIHVSCAGAILGHILYALAYPTKYLYLILIGRIVNGFAFSGFMYNKKYCSDARMVGIRRRTTLGSWIVITQGLGMSLGPFAGGLLYKVGFKNQIFNGYTSPGWIMAAIWAVFWVCAMKWYEDPQVEPEETFELQTPNSMPLPPKLGSSGHDIDITVTSSPQTEAALPSPKVAHVMSLPQWGVVICMCWFAMSCWFILGAWEANLPIFGASVPTFHWSPFAAGNFIALGGICAFPFLLANLFIARRIEDRHLLAFGTALGLAGLVILVSLLQTHNVSYGSLFVSWWSVALGFNLASTVTVSLLSKQLPARWNGRSSLAIQYSNYLGRVTGAVWGGSGVKVGMTGYAGFEMGLVGVGTVLFCLLWRDLKAKRG</sequence>
<feature type="transmembrane region" description="Helical" evidence="6">
    <location>
        <begin position="277"/>
        <end position="297"/>
    </location>
</feature>
<dbReference type="EMBL" id="KN832976">
    <property type="protein sequence ID" value="KIM88792.1"/>
    <property type="molecule type" value="Genomic_DNA"/>
</dbReference>
<dbReference type="STRING" id="765440.A0A0C3CGB6"/>
<feature type="transmembrane region" description="Helical" evidence="6">
    <location>
        <begin position="121"/>
        <end position="141"/>
    </location>
</feature>
<organism evidence="7 8">
    <name type="scientific">Piloderma croceum (strain F 1598)</name>
    <dbReference type="NCBI Taxonomy" id="765440"/>
    <lineage>
        <taxon>Eukaryota</taxon>
        <taxon>Fungi</taxon>
        <taxon>Dikarya</taxon>
        <taxon>Basidiomycota</taxon>
        <taxon>Agaricomycotina</taxon>
        <taxon>Agaricomycetes</taxon>
        <taxon>Agaricomycetidae</taxon>
        <taxon>Atheliales</taxon>
        <taxon>Atheliaceae</taxon>
        <taxon>Piloderma</taxon>
    </lineage>
</organism>
<evidence type="ECO:0000256" key="3">
    <source>
        <dbReference type="ARBA" id="ARBA00022989"/>
    </source>
</evidence>
<accession>A0A0C3CGB6</accession>
<reference evidence="7 8" key="1">
    <citation type="submission" date="2014-04" db="EMBL/GenBank/DDBJ databases">
        <authorList>
            <consortium name="DOE Joint Genome Institute"/>
            <person name="Kuo A."/>
            <person name="Tarkka M."/>
            <person name="Buscot F."/>
            <person name="Kohler A."/>
            <person name="Nagy L.G."/>
            <person name="Floudas D."/>
            <person name="Copeland A."/>
            <person name="Barry K.W."/>
            <person name="Cichocki N."/>
            <person name="Veneault-Fourrey C."/>
            <person name="LaButti K."/>
            <person name="Lindquist E.A."/>
            <person name="Lipzen A."/>
            <person name="Lundell T."/>
            <person name="Morin E."/>
            <person name="Murat C."/>
            <person name="Sun H."/>
            <person name="Tunlid A."/>
            <person name="Henrissat B."/>
            <person name="Grigoriev I.V."/>
            <person name="Hibbett D.S."/>
            <person name="Martin F."/>
            <person name="Nordberg H.P."/>
            <person name="Cantor M.N."/>
            <person name="Hua S.X."/>
        </authorList>
    </citation>
    <scope>NUCLEOTIDE SEQUENCE [LARGE SCALE GENOMIC DNA]</scope>
    <source>
        <strain evidence="7 8">F 1598</strain>
    </source>
</reference>
<keyword evidence="8" id="KW-1185">Reference proteome</keyword>
<feature type="transmembrane region" description="Helical" evidence="6">
    <location>
        <begin position="444"/>
        <end position="463"/>
    </location>
</feature>
<comment type="subcellular location">
    <subcellularLocation>
        <location evidence="1">Membrane</location>
        <topology evidence="1">Multi-pass membrane protein</topology>
    </subcellularLocation>
</comment>
<evidence type="ECO:0000256" key="5">
    <source>
        <dbReference type="SAM" id="MobiDB-lite"/>
    </source>
</evidence>
<dbReference type="InterPro" id="IPR036259">
    <property type="entry name" value="MFS_trans_sf"/>
</dbReference>
<dbReference type="GO" id="GO:0022857">
    <property type="term" value="F:transmembrane transporter activity"/>
    <property type="evidence" value="ECO:0007669"/>
    <property type="project" value="InterPro"/>
</dbReference>
<reference evidence="8" key="2">
    <citation type="submission" date="2015-01" db="EMBL/GenBank/DDBJ databases">
        <title>Evolutionary Origins and Diversification of the Mycorrhizal Mutualists.</title>
        <authorList>
            <consortium name="DOE Joint Genome Institute"/>
            <consortium name="Mycorrhizal Genomics Consortium"/>
            <person name="Kohler A."/>
            <person name="Kuo A."/>
            <person name="Nagy L.G."/>
            <person name="Floudas D."/>
            <person name="Copeland A."/>
            <person name="Barry K.W."/>
            <person name="Cichocki N."/>
            <person name="Veneault-Fourrey C."/>
            <person name="LaButti K."/>
            <person name="Lindquist E.A."/>
            <person name="Lipzen A."/>
            <person name="Lundell T."/>
            <person name="Morin E."/>
            <person name="Murat C."/>
            <person name="Riley R."/>
            <person name="Ohm R."/>
            <person name="Sun H."/>
            <person name="Tunlid A."/>
            <person name="Henrissat B."/>
            <person name="Grigoriev I.V."/>
            <person name="Hibbett D.S."/>
            <person name="Martin F."/>
        </authorList>
    </citation>
    <scope>NUCLEOTIDE SEQUENCE [LARGE SCALE GENOMIC DNA]</scope>
    <source>
        <strain evidence="8">F 1598</strain>
    </source>
</reference>
<dbReference type="HOGENOM" id="CLU_042172_0_0_1"/>
<keyword evidence="4 6" id="KW-0472">Membrane</keyword>
<dbReference type="InterPro" id="IPR051068">
    <property type="entry name" value="MFS_Domain-Containing_Protein"/>
</dbReference>
<evidence type="ECO:0008006" key="9">
    <source>
        <dbReference type="Google" id="ProtNLM"/>
    </source>
</evidence>
<evidence type="ECO:0000313" key="8">
    <source>
        <dbReference type="Proteomes" id="UP000054166"/>
    </source>
</evidence>
<feature type="transmembrane region" description="Helical" evidence="6">
    <location>
        <begin position="379"/>
        <end position="399"/>
    </location>
</feature>
<feature type="transmembrane region" description="Helical" evidence="6">
    <location>
        <begin position="195"/>
        <end position="213"/>
    </location>
</feature>
<dbReference type="AlphaFoldDB" id="A0A0C3CGB6"/>
<protein>
    <recommendedName>
        <fullName evidence="9">Major facilitator superfamily (MFS) profile domain-containing protein</fullName>
    </recommendedName>
</protein>
<feature type="transmembrane region" description="Helical" evidence="6">
    <location>
        <begin position="34"/>
        <end position="59"/>
    </location>
</feature>
<gene>
    <name evidence="7" type="ORF">PILCRDRAFT_239071</name>
</gene>
<feature type="region of interest" description="Disordered" evidence="5">
    <location>
        <begin position="1"/>
        <end position="22"/>
    </location>
</feature>
<feature type="transmembrane region" description="Helical" evidence="6">
    <location>
        <begin position="97"/>
        <end position="115"/>
    </location>
</feature>
<evidence type="ECO:0000256" key="4">
    <source>
        <dbReference type="ARBA" id="ARBA00023136"/>
    </source>
</evidence>
<dbReference type="InParanoid" id="A0A0C3CGB6"/>
<dbReference type="PANTHER" id="PTHR23510">
    <property type="entry name" value="INNER MEMBRANE TRANSPORT PROTEIN YAJR"/>
    <property type="match status" value="1"/>
</dbReference>
<evidence type="ECO:0000313" key="7">
    <source>
        <dbReference type="EMBL" id="KIM88792.1"/>
    </source>
</evidence>
<feature type="transmembrane region" description="Helical" evidence="6">
    <location>
        <begin position="420"/>
        <end position="438"/>
    </location>
</feature>
<feature type="transmembrane region" description="Helical" evidence="6">
    <location>
        <begin position="65"/>
        <end position="85"/>
    </location>
</feature>
<keyword evidence="3 6" id="KW-1133">Transmembrane helix</keyword>
<dbReference type="OrthoDB" id="2015447at2759"/>
<keyword evidence="2 6" id="KW-0812">Transmembrane</keyword>
<feature type="transmembrane region" description="Helical" evidence="6">
    <location>
        <begin position="317"/>
        <end position="339"/>
    </location>
</feature>
<dbReference type="Pfam" id="PF07690">
    <property type="entry name" value="MFS_1"/>
    <property type="match status" value="1"/>
</dbReference>
<dbReference type="PANTHER" id="PTHR23510:SF64">
    <property type="entry name" value="INNER MEMBRANE TRANSPORT PROTEIN YAJR"/>
    <property type="match status" value="1"/>
</dbReference>
<dbReference type="SUPFAM" id="SSF103473">
    <property type="entry name" value="MFS general substrate transporter"/>
    <property type="match status" value="1"/>
</dbReference>
<name>A0A0C3CGB6_PILCF</name>
<evidence type="ECO:0000256" key="2">
    <source>
        <dbReference type="ARBA" id="ARBA00022692"/>
    </source>
</evidence>
<dbReference type="Gene3D" id="1.20.1250.20">
    <property type="entry name" value="MFS general substrate transporter like domains"/>
    <property type="match status" value="1"/>
</dbReference>
<dbReference type="InterPro" id="IPR011701">
    <property type="entry name" value="MFS"/>
</dbReference>
<dbReference type="GO" id="GO:0016020">
    <property type="term" value="C:membrane"/>
    <property type="evidence" value="ECO:0007669"/>
    <property type="project" value="UniProtKB-SubCell"/>
</dbReference>
<evidence type="ECO:0000256" key="6">
    <source>
        <dbReference type="SAM" id="Phobius"/>
    </source>
</evidence>
<dbReference type="FunCoup" id="A0A0C3CGB6">
    <property type="interactions" value="57"/>
</dbReference>
<proteinExistence type="predicted"/>
<evidence type="ECO:0000256" key="1">
    <source>
        <dbReference type="ARBA" id="ARBA00004141"/>
    </source>
</evidence>
<feature type="transmembrane region" description="Helical" evidence="6">
    <location>
        <begin position="162"/>
        <end position="183"/>
    </location>
</feature>
<feature type="transmembrane region" description="Helical" evidence="6">
    <location>
        <begin position="348"/>
        <end position="367"/>
    </location>
</feature>
<dbReference type="Proteomes" id="UP000054166">
    <property type="component" value="Unassembled WGS sequence"/>
</dbReference>